<evidence type="ECO:0000313" key="1">
    <source>
        <dbReference type="EMBL" id="KKN52122.1"/>
    </source>
</evidence>
<dbReference type="EMBL" id="LAZR01001033">
    <property type="protein sequence ID" value="KKN52122.1"/>
    <property type="molecule type" value="Genomic_DNA"/>
</dbReference>
<organism evidence="1">
    <name type="scientific">marine sediment metagenome</name>
    <dbReference type="NCBI Taxonomy" id="412755"/>
    <lineage>
        <taxon>unclassified sequences</taxon>
        <taxon>metagenomes</taxon>
        <taxon>ecological metagenomes</taxon>
    </lineage>
</organism>
<reference evidence="1" key="1">
    <citation type="journal article" date="2015" name="Nature">
        <title>Complex archaea that bridge the gap between prokaryotes and eukaryotes.</title>
        <authorList>
            <person name="Spang A."/>
            <person name="Saw J.H."/>
            <person name="Jorgensen S.L."/>
            <person name="Zaremba-Niedzwiedzka K."/>
            <person name="Martijn J."/>
            <person name="Lind A.E."/>
            <person name="van Eijk R."/>
            <person name="Schleper C."/>
            <person name="Guy L."/>
            <person name="Ettema T.J."/>
        </authorList>
    </citation>
    <scope>NUCLEOTIDE SEQUENCE</scope>
</reference>
<proteinExistence type="predicted"/>
<protein>
    <submittedName>
        <fullName evidence="1">Uncharacterized protein</fullName>
    </submittedName>
</protein>
<comment type="caution">
    <text evidence="1">The sequence shown here is derived from an EMBL/GenBank/DDBJ whole genome shotgun (WGS) entry which is preliminary data.</text>
</comment>
<sequence>MNRPFGNLIRIFGGIDLTGIVGRLAGLDIASHASSRGVMIHTLDMDSFDYAWYVSASPDMDEPDAAITPLVISEPGVALQTIIRPGHLLIINAPTSPKHFFMRANQSRGVATLRGIFVPPGAFFSMWKTTNGADVKVSFGIDELL</sequence>
<gene>
    <name evidence="1" type="ORF">LCGC14_0615960</name>
</gene>
<dbReference type="AlphaFoldDB" id="A0A0F9RQJ8"/>
<accession>A0A0F9RQJ8</accession>
<name>A0A0F9RQJ8_9ZZZZ</name>